<dbReference type="CDD" id="cd00383">
    <property type="entry name" value="trans_reg_C"/>
    <property type="match status" value="1"/>
</dbReference>
<feature type="domain" description="Response regulatory" evidence="8">
    <location>
        <begin position="2"/>
        <end position="115"/>
    </location>
</feature>
<evidence type="ECO:0000256" key="2">
    <source>
        <dbReference type="ARBA" id="ARBA00023012"/>
    </source>
</evidence>
<feature type="DNA-binding region" description="OmpR/PhoB-type" evidence="7">
    <location>
        <begin position="123"/>
        <end position="221"/>
    </location>
</feature>
<evidence type="ECO:0000313" key="10">
    <source>
        <dbReference type="EMBL" id="GAL85901.1"/>
    </source>
</evidence>
<dbReference type="Gene3D" id="6.10.250.690">
    <property type="match status" value="1"/>
</dbReference>
<dbReference type="GO" id="GO:0006355">
    <property type="term" value="P:regulation of DNA-templated transcription"/>
    <property type="evidence" value="ECO:0007669"/>
    <property type="project" value="InterPro"/>
</dbReference>
<accession>A0A098LG03</accession>
<dbReference type="Proteomes" id="UP000030185">
    <property type="component" value="Unassembled WGS sequence"/>
</dbReference>
<evidence type="ECO:0000259" key="8">
    <source>
        <dbReference type="PROSITE" id="PS50110"/>
    </source>
</evidence>
<dbReference type="EMBL" id="BBLT01000006">
    <property type="protein sequence ID" value="GAL85901.1"/>
    <property type="molecule type" value="Genomic_DNA"/>
</dbReference>
<dbReference type="Pfam" id="PF00486">
    <property type="entry name" value="Trans_reg_C"/>
    <property type="match status" value="1"/>
</dbReference>
<evidence type="ECO:0000256" key="4">
    <source>
        <dbReference type="ARBA" id="ARBA00023125"/>
    </source>
</evidence>
<dbReference type="PANTHER" id="PTHR48111">
    <property type="entry name" value="REGULATOR OF RPOS"/>
    <property type="match status" value="1"/>
</dbReference>
<dbReference type="InterPro" id="IPR036388">
    <property type="entry name" value="WH-like_DNA-bd_sf"/>
</dbReference>
<evidence type="ECO:0000256" key="5">
    <source>
        <dbReference type="ARBA" id="ARBA00023163"/>
    </source>
</evidence>
<evidence type="ECO:0000313" key="11">
    <source>
        <dbReference type="Proteomes" id="UP000030185"/>
    </source>
</evidence>
<keyword evidence="5" id="KW-0804">Transcription</keyword>
<dbReference type="FunFam" id="3.40.50.2300:FF:000001">
    <property type="entry name" value="DNA-binding response regulator PhoB"/>
    <property type="match status" value="1"/>
</dbReference>
<keyword evidence="2" id="KW-0902">Two-component regulatory system</keyword>
<feature type="domain" description="OmpR/PhoB-type" evidence="9">
    <location>
        <begin position="123"/>
        <end position="221"/>
    </location>
</feature>
<dbReference type="PROSITE" id="PS50110">
    <property type="entry name" value="RESPONSE_REGULATORY"/>
    <property type="match status" value="1"/>
</dbReference>
<dbReference type="OrthoDB" id="5343479at2"/>
<protein>
    <submittedName>
        <fullName evidence="10">PhoB family transcriptional regulator</fullName>
    </submittedName>
</protein>
<evidence type="ECO:0000256" key="7">
    <source>
        <dbReference type="PROSITE-ProRule" id="PRU01091"/>
    </source>
</evidence>
<gene>
    <name evidence="10" type="ORF">MYP_3130</name>
</gene>
<dbReference type="PROSITE" id="PS51755">
    <property type="entry name" value="OMPR_PHOB"/>
    <property type="match status" value="1"/>
</dbReference>
<dbReference type="PANTHER" id="PTHR48111:SF22">
    <property type="entry name" value="REGULATOR OF RPOS"/>
    <property type="match status" value="1"/>
</dbReference>
<dbReference type="GO" id="GO:0005829">
    <property type="term" value="C:cytosol"/>
    <property type="evidence" value="ECO:0007669"/>
    <property type="project" value="TreeGrafter"/>
</dbReference>
<dbReference type="SMART" id="SM00448">
    <property type="entry name" value="REC"/>
    <property type="match status" value="1"/>
</dbReference>
<dbReference type="InterPro" id="IPR011006">
    <property type="entry name" value="CheY-like_superfamily"/>
</dbReference>
<evidence type="ECO:0000259" key="9">
    <source>
        <dbReference type="PROSITE" id="PS51755"/>
    </source>
</evidence>
<sequence>MKILIIEDEKKVGSLLKRGLEDSNYTADLALTGEEGVDLAFSYEYQLIILDINLPDINGIEVCTKIRAQKSTPILMLTALGTIDDKVNGLDSGADDYLLKPFQFRELLARVRALTRRPPLPNDRIFRIANLELDLDTKSVIRGGKRIDLTAKEYGLLEFMIKNKGKVLSRADIAENVWDLNFDTGTNIIDVYINYLRKKVDRDYSPKLIHTLIGLGYILKEED</sequence>
<reference evidence="10 11" key="1">
    <citation type="submission" date="2014-09" db="EMBL/GenBank/DDBJ databases">
        <title>Sporocytophaga myxococcoides PG-01 genome sequencing.</title>
        <authorList>
            <person name="Liu L."/>
            <person name="Gao P.J."/>
            <person name="Chen G.J."/>
            <person name="Wang L.S."/>
        </authorList>
    </citation>
    <scope>NUCLEOTIDE SEQUENCE [LARGE SCALE GENOMIC DNA]</scope>
    <source>
        <strain evidence="10 11">PG-01</strain>
    </source>
</reference>
<dbReference type="InterPro" id="IPR039420">
    <property type="entry name" value="WalR-like"/>
</dbReference>
<dbReference type="GO" id="GO:0032993">
    <property type="term" value="C:protein-DNA complex"/>
    <property type="evidence" value="ECO:0007669"/>
    <property type="project" value="TreeGrafter"/>
</dbReference>
<comment type="caution">
    <text evidence="10">The sequence shown here is derived from an EMBL/GenBank/DDBJ whole genome shotgun (WGS) entry which is preliminary data.</text>
</comment>
<dbReference type="RefSeq" id="WP_045464961.1">
    <property type="nucleotide sequence ID" value="NZ_BBLT01000006.1"/>
</dbReference>
<organism evidence="10 11">
    <name type="scientific">Sporocytophaga myxococcoides</name>
    <dbReference type="NCBI Taxonomy" id="153721"/>
    <lineage>
        <taxon>Bacteria</taxon>
        <taxon>Pseudomonadati</taxon>
        <taxon>Bacteroidota</taxon>
        <taxon>Cytophagia</taxon>
        <taxon>Cytophagales</taxon>
        <taxon>Cytophagaceae</taxon>
        <taxon>Sporocytophaga</taxon>
    </lineage>
</organism>
<dbReference type="SMART" id="SM00862">
    <property type="entry name" value="Trans_reg_C"/>
    <property type="match status" value="1"/>
</dbReference>
<dbReference type="STRING" id="153721.MYP_3130"/>
<name>A0A098LG03_9BACT</name>
<feature type="modified residue" description="4-aspartylphosphate" evidence="6">
    <location>
        <position position="51"/>
    </location>
</feature>
<dbReference type="GO" id="GO:0000156">
    <property type="term" value="F:phosphorelay response regulator activity"/>
    <property type="evidence" value="ECO:0007669"/>
    <property type="project" value="TreeGrafter"/>
</dbReference>
<keyword evidence="4 7" id="KW-0238">DNA-binding</keyword>
<dbReference type="GO" id="GO:0000976">
    <property type="term" value="F:transcription cis-regulatory region binding"/>
    <property type="evidence" value="ECO:0007669"/>
    <property type="project" value="TreeGrafter"/>
</dbReference>
<evidence type="ECO:0000256" key="6">
    <source>
        <dbReference type="PROSITE-ProRule" id="PRU00169"/>
    </source>
</evidence>
<evidence type="ECO:0000256" key="3">
    <source>
        <dbReference type="ARBA" id="ARBA00023015"/>
    </source>
</evidence>
<keyword evidence="3" id="KW-0805">Transcription regulation</keyword>
<dbReference type="SUPFAM" id="SSF52172">
    <property type="entry name" value="CheY-like"/>
    <property type="match status" value="1"/>
</dbReference>
<keyword evidence="1 6" id="KW-0597">Phosphoprotein</keyword>
<dbReference type="FunFam" id="1.10.10.10:FF:000005">
    <property type="entry name" value="Two-component system response regulator"/>
    <property type="match status" value="1"/>
</dbReference>
<keyword evidence="11" id="KW-1185">Reference proteome</keyword>
<dbReference type="InterPro" id="IPR001789">
    <property type="entry name" value="Sig_transdc_resp-reg_receiver"/>
</dbReference>
<proteinExistence type="predicted"/>
<dbReference type="Gene3D" id="3.40.50.2300">
    <property type="match status" value="1"/>
</dbReference>
<evidence type="ECO:0000256" key="1">
    <source>
        <dbReference type="ARBA" id="ARBA00022553"/>
    </source>
</evidence>
<dbReference type="Gene3D" id="1.10.10.10">
    <property type="entry name" value="Winged helix-like DNA-binding domain superfamily/Winged helix DNA-binding domain"/>
    <property type="match status" value="1"/>
</dbReference>
<dbReference type="Pfam" id="PF00072">
    <property type="entry name" value="Response_reg"/>
    <property type="match status" value="1"/>
</dbReference>
<dbReference type="InterPro" id="IPR001867">
    <property type="entry name" value="OmpR/PhoB-type_DNA-bd"/>
</dbReference>
<dbReference type="eggNOG" id="COG0745">
    <property type="taxonomic scope" value="Bacteria"/>
</dbReference>
<dbReference type="AlphaFoldDB" id="A0A098LG03"/>